<dbReference type="RefSeq" id="XP_022648043.1">
    <property type="nucleotide sequence ID" value="XM_022792308.1"/>
</dbReference>
<evidence type="ECO:0000259" key="3">
    <source>
        <dbReference type="PROSITE" id="PS50132"/>
    </source>
</evidence>
<dbReference type="Pfam" id="PF00615">
    <property type="entry name" value="RGS"/>
    <property type="match status" value="1"/>
</dbReference>
<dbReference type="KEGG" id="vde:111244830"/>
<feature type="transmembrane region" description="Helical" evidence="2">
    <location>
        <begin position="33"/>
        <end position="52"/>
    </location>
</feature>
<dbReference type="PANTHER" id="PTHR22775">
    <property type="entry name" value="SORTING NEXIN"/>
    <property type="match status" value="1"/>
</dbReference>
<accession>A0A7M7MAK7</accession>
<proteinExistence type="predicted"/>
<dbReference type="InParanoid" id="A0A7M7MAK7"/>
<evidence type="ECO:0000259" key="5">
    <source>
        <dbReference type="PROSITE" id="PS51207"/>
    </source>
</evidence>
<dbReference type="Proteomes" id="UP000594260">
    <property type="component" value="Unplaced"/>
</dbReference>
<dbReference type="GO" id="GO:0035091">
    <property type="term" value="F:phosphatidylinositol binding"/>
    <property type="evidence" value="ECO:0007669"/>
    <property type="project" value="InterPro"/>
</dbReference>
<dbReference type="AlphaFoldDB" id="A0A7M7MAK7"/>
<dbReference type="Pfam" id="PF00787">
    <property type="entry name" value="PX"/>
    <property type="match status" value="1"/>
</dbReference>
<organism evidence="6 7">
    <name type="scientific">Varroa destructor</name>
    <name type="common">Honeybee mite</name>
    <dbReference type="NCBI Taxonomy" id="109461"/>
    <lineage>
        <taxon>Eukaryota</taxon>
        <taxon>Metazoa</taxon>
        <taxon>Ecdysozoa</taxon>
        <taxon>Arthropoda</taxon>
        <taxon>Chelicerata</taxon>
        <taxon>Arachnida</taxon>
        <taxon>Acari</taxon>
        <taxon>Parasitiformes</taxon>
        <taxon>Mesostigmata</taxon>
        <taxon>Gamasina</taxon>
        <taxon>Dermanyssoidea</taxon>
        <taxon>Varroidae</taxon>
        <taxon>Varroa</taxon>
    </lineage>
</organism>
<dbReference type="InterPro" id="IPR016137">
    <property type="entry name" value="RGS"/>
</dbReference>
<evidence type="ECO:0008006" key="8">
    <source>
        <dbReference type="Google" id="ProtNLM"/>
    </source>
</evidence>
<dbReference type="OrthoDB" id="5957963at2759"/>
<dbReference type="PROSITE" id="PS50132">
    <property type="entry name" value="RGS"/>
    <property type="match status" value="1"/>
</dbReference>
<dbReference type="EnsemblMetazoa" id="XM_022792308">
    <property type="protein sequence ID" value="XP_022648043"/>
    <property type="gene ID" value="LOC111244830"/>
</dbReference>
<dbReference type="Gene3D" id="3.30.1520.10">
    <property type="entry name" value="Phox-like domain"/>
    <property type="match status" value="1"/>
</dbReference>
<reference evidence="6" key="1">
    <citation type="submission" date="2021-01" db="UniProtKB">
        <authorList>
            <consortium name="EnsemblMetazoa"/>
        </authorList>
    </citation>
    <scope>IDENTIFICATION</scope>
</reference>
<dbReference type="SMART" id="SM00312">
    <property type="entry name" value="PX"/>
    <property type="match status" value="1"/>
</dbReference>
<evidence type="ECO:0000259" key="4">
    <source>
        <dbReference type="PROSITE" id="PS50195"/>
    </source>
</evidence>
<dbReference type="InterPro" id="IPR036305">
    <property type="entry name" value="RGS_sf"/>
</dbReference>
<dbReference type="Gene3D" id="1.10.167.10">
    <property type="entry name" value="Regulator of G-protein Signalling 4, domain 2"/>
    <property type="match status" value="1"/>
</dbReference>
<dbReference type="InterPro" id="IPR001683">
    <property type="entry name" value="PX_dom"/>
</dbReference>
<feature type="region of interest" description="Disordered" evidence="1">
    <location>
        <begin position="704"/>
        <end position="731"/>
    </location>
</feature>
<evidence type="ECO:0000313" key="7">
    <source>
        <dbReference type="Proteomes" id="UP000594260"/>
    </source>
</evidence>
<protein>
    <recommendedName>
        <fullName evidence="8">Sorting nexin-14</fullName>
    </recommendedName>
</protein>
<dbReference type="GO" id="GO:0005770">
    <property type="term" value="C:late endosome"/>
    <property type="evidence" value="ECO:0007669"/>
    <property type="project" value="TreeGrafter"/>
</dbReference>
<feature type="domain" description="PXA" evidence="5">
    <location>
        <begin position="128"/>
        <end position="302"/>
    </location>
</feature>
<dbReference type="InterPro" id="IPR044926">
    <property type="entry name" value="RGS_subdomain_2"/>
</dbReference>
<dbReference type="SUPFAM" id="SSF48097">
    <property type="entry name" value="Regulator of G-protein signaling, RGS"/>
    <property type="match status" value="1"/>
</dbReference>
<keyword evidence="2" id="KW-0812">Transmembrane</keyword>
<dbReference type="Pfam" id="PF02194">
    <property type="entry name" value="PXA"/>
    <property type="match status" value="1"/>
</dbReference>
<keyword evidence="2" id="KW-1133">Transmembrane helix</keyword>
<dbReference type="SMART" id="SM00313">
    <property type="entry name" value="PXA"/>
    <property type="match status" value="1"/>
</dbReference>
<evidence type="ECO:0000256" key="2">
    <source>
        <dbReference type="SAM" id="Phobius"/>
    </source>
</evidence>
<dbReference type="InterPro" id="IPR036871">
    <property type="entry name" value="PX_dom_sf"/>
</dbReference>
<name>A0A7M7MAK7_VARDE</name>
<evidence type="ECO:0000313" key="6">
    <source>
        <dbReference type="EnsemblMetazoa" id="XP_022648043"/>
    </source>
</evidence>
<keyword evidence="2" id="KW-0472">Membrane</keyword>
<feature type="domain" description="PX" evidence="4">
    <location>
        <begin position="540"/>
        <end position="661"/>
    </location>
</feature>
<dbReference type="InterPro" id="IPR003114">
    <property type="entry name" value="Phox_assoc"/>
</dbReference>
<dbReference type="OMA" id="HVDTTPI"/>
<feature type="domain" description="RGS" evidence="3">
    <location>
        <begin position="336"/>
        <end position="468"/>
    </location>
</feature>
<sequence>MASRSAPRHRPSRGGVAAAAEASYFLMVFNDKFLSTVLASLIIVTLVTALLFGKLSGFIVLSAFAAGGLYIVDARKRHKQIISLWPRIMPKVNLAVSGRFECRRCKVSDCEIHTKLYNICPWRGLIVSQEVDSAIEDILNKVLQEYVYPWYSQLSSDEIFVQELRIILRHVISALIKRVERVNLVQLITSKVIHIIAQHLDVYVRARRLYPDDKDIEKLVLSCLGPSMHVVLKNRATEHQYLRKVTEKMLTQLIPGKYYHSQCAFALIREILCGPVFLNGMDVIADPDIINLILLIFFDKTPMQVFPKSKKSVELLSHFVNQNAPTVRYSNRDDFDLQTTLKNKELYSGFAQHLKDEGCQHLLWFYEALEHFNSKLLPPDINAAQIEHLHQLAANIYHRFISEEAMDRVPMDVNKAAEFLSIIQQPKENILKLRTSTVLYETYEDVYHLLDKILLPQFRRSERYFAVACKERESNVSNHYTVEVPKSISQAVKPNASATKVGNATFWATVEGVENPEAEDEPTQFEQAAFSMHDDPRLKDLSAWRVSIPRVAGNENRDGCFFVIDIQRIDVKGDQRPEDLHWVVGRKYTEFYVLEAKLEEFHGELPIQPLPTKRSFGTRKRKTLEEHLSAFERYIQELLTLPGLRGSQLVYNFLKMNNEFTGSFLPDVKLGKMIRNVPRKLVREKGQHLEEFLQTFLASTEPIKPKSANAASKEGTPTKQPDQPLKSNPLFGDNANNYSFCRRMIGAPEIPASPWPVFDYLIYLTSSVFNTEVWVTTLLKALAPLLRHTTQDAVESLLDDVLTKKALVPKRMALLVKLLQETIFEDEPRDATADERKARSDELLVLLSPSLGPPPVELTAGDSPSHFRVPLSRPRSFGQPSHRVLKQMKEFLPSVVVSILSRKCHDHGAELIHDVIQHPLLNKQLSYVLLDALLLELFPEF</sequence>
<evidence type="ECO:0000256" key="1">
    <source>
        <dbReference type="SAM" id="MobiDB-lite"/>
    </source>
</evidence>
<dbReference type="SUPFAM" id="SSF64268">
    <property type="entry name" value="PX domain"/>
    <property type="match status" value="1"/>
</dbReference>
<keyword evidence="7" id="KW-1185">Reference proteome</keyword>
<dbReference type="SMART" id="SM00315">
    <property type="entry name" value="RGS"/>
    <property type="match status" value="1"/>
</dbReference>
<dbReference type="PANTHER" id="PTHR22775:SF44">
    <property type="entry name" value="SORTING NEXIN-14"/>
    <property type="match status" value="1"/>
</dbReference>
<dbReference type="GO" id="GO:0097352">
    <property type="term" value="P:autophagosome maturation"/>
    <property type="evidence" value="ECO:0007669"/>
    <property type="project" value="TreeGrafter"/>
</dbReference>
<dbReference type="PROSITE" id="PS50195">
    <property type="entry name" value="PX"/>
    <property type="match status" value="1"/>
</dbReference>
<dbReference type="GeneID" id="111244830"/>
<dbReference type="PROSITE" id="PS51207">
    <property type="entry name" value="PXA"/>
    <property type="match status" value="1"/>
</dbReference>